<dbReference type="SUPFAM" id="SSF102405">
    <property type="entry name" value="MCP/YpsA-like"/>
    <property type="match status" value="1"/>
</dbReference>
<dbReference type="EMBL" id="DXFW01000004">
    <property type="protein sequence ID" value="HIX04789.1"/>
    <property type="molecule type" value="Genomic_DNA"/>
</dbReference>
<evidence type="ECO:0000313" key="2">
    <source>
        <dbReference type="Proteomes" id="UP000824193"/>
    </source>
</evidence>
<dbReference type="PANTHER" id="PTHR38440">
    <property type="entry name" value="UPF0398 PROTEIN YPSA"/>
    <property type="match status" value="1"/>
</dbReference>
<dbReference type="InterPro" id="IPR010697">
    <property type="entry name" value="YspA"/>
</dbReference>
<organism evidence="1 2">
    <name type="scientific">Candidatus Allofournierella pullicola</name>
    <dbReference type="NCBI Taxonomy" id="2838596"/>
    <lineage>
        <taxon>Bacteria</taxon>
        <taxon>Bacillati</taxon>
        <taxon>Bacillota</taxon>
        <taxon>Clostridia</taxon>
        <taxon>Eubacteriales</taxon>
        <taxon>Oscillospiraceae</taxon>
        <taxon>Allofournierella</taxon>
    </lineage>
</organism>
<protein>
    <submittedName>
        <fullName evidence="1">DUF1273 domain-containing protein</fullName>
    </submittedName>
</protein>
<dbReference type="PANTHER" id="PTHR38440:SF1">
    <property type="entry name" value="UPF0398 PROTEIN SPR0331"/>
    <property type="match status" value="1"/>
</dbReference>
<reference evidence="1" key="1">
    <citation type="journal article" date="2021" name="PeerJ">
        <title>Extensive microbial diversity within the chicken gut microbiome revealed by metagenomics and culture.</title>
        <authorList>
            <person name="Gilroy R."/>
            <person name="Ravi A."/>
            <person name="Getino M."/>
            <person name="Pursley I."/>
            <person name="Horton D.L."/>
            <person name="Alikhan N.F."/>
            <person name="Baker D."/>
            <person name="Gharbi K."/>
            <person name="Hall N."/>
            <person name="Watson M."/>
            <person name="Adriaenssens E.M."/>
            <person name="Foster-Nyarko E."/>
            <person name="Jarju S."/>
            <person name="Secka A."/>
            <person name="Antonio M."/>
            <person name="Oren A."/>
            <person name="Chaudhuri R.R."/>
            <person name="La Ragione R."/>
            <person name="Hildebrand F."/>
            <person name="Pallen M.J."/>
        </authorList>
    </citation>
    <scope>NUCLEOTIDE SEQUENCE</scope>
    <source>
        <strain evidence="1">2239</strain>
    </source>
</reference>
<accession>A0A9D1V2G2</accession>
<dbReference type="AlphaFoldDB" id="A0A9D1V2G2"/>
<proteinExistence type="predicted"/>
<gene>
    <name evidence="1" type="ORF">H9865_01570</name>
</gene>
<dbReference type="Gene3D" id="3.40.50.450">
    <property type="match status" value="1"/>
</dbReference>
<dbReference type="Proteomes" id="UP000824193">
    <property type="component" value="Unassembled WGS sequence"/>
</dbReference>
<sequence>MREKTCCFTGHRVIPARSLPALAKELEQTLRRLIGAGVRYFGAGGALGFDTLAAETVLRLKGEYPGIRLILVLPCRDQTRGWREADVRRYRDILSRADKVVYTAERYSPGCMHRRNRHLVENSSVCVAYCTRETGGSAYTAQYARQRGLRLVLLGAGERPPSCAGGPSSL</sequence>
<dbReference type="Pfam" id="PF06908">
    <property type="entry name" value="YpsA"/>
    <property type="match status" value="1"/>
</dbReference>
<name>A0A9D1V2G2_9FIRM</name>
<comment type="caution">
    <text evidence="1">The sequence shown here is derived from an EMBL/GenBank/DDBJ whole genome shotgun (WGS) entry which is preliminary data.</text>
</comment>
<reference evidence="1" key="2">
    <citation type="submission" date="2021-04" db="EMBL/GenBank/DDBJ databases">
        <authorList>
            <person name="Gilroy R."/>
        </authorList>
    </citation>
    <scope>NUCLEOTIDE SEQUENCE</scope>
    <source>
        <strain evidence="1">2239</strain>
    </source>
</reference>
<evidence type="ECO:0000313" key="1">
    <source>
        <dbReference type="EMBL" id="HIX04789.1"/>
    </source>
</evidence>